<dbReference type="Proteomes" id="UP000198282">
    <property type="component" value="Unassembled WGS sequence"/>
</dbReference>
<accession>A0A239KQW9</accession>
<proteinExistence type="predicted"/>
<evidence type="ECO:0000313" key="3">
    <source>
        <dbReference type="Proteomes" id="UP000198282"/>
    </source>
</evidence>
<dbReference type="Pfam" id="PF22531">
    <property type="entry name" value="DUF7002"/>
    <property type="match status" value="1"/>
</dbReference>
<dbReference type="InterPro" id="IPR054271">
    <property type="entry name" value="DUF7002"/>
</dbReference>
<reference evidence="2 3" key="1">
    <citation type="submission" date="2017-06" db="EMBL/GenBank/DDBJ databases">
        <authorList>
            <person name="Kim H.J."/>
            <person name="Triplett B.A."/>
        </authorList>
    </citation>
    <scope>NUCLEOTIDE SEQUENCE [LARGE SCALE GENOMIC DNA]</scope>
    <source>
        <strain evidence="2 3">CGMCC 4.2132</strain>
    </source>
</reference>
<dbReference type="EMBL" id="FZOD01000028">
    <property type="protein sequence ID" value="SNT19939.1"/>
    <property type="molecule type" value="Genomic_DNA"/>
</dbReference>
<keyword evidence="3" id="KW-1185">Reference proteome</keyword>
<sequence>MNLPRHVYHLAEAANWPSIEKHGLLPATELITRAGLSGADRQQLERSQRPGHTVLPGGVEIRDQRPMPAAALSACLVDLDPADWYVLINARVFFWLNPARLNLHRAAYASRPQVVLTLDAAHLVADYGDRAAVSPINSGNARRRPARRGAATFVPYAEWVRSGWASEAAALGTRERSRSHPPAELTITGAIPDAMRYVIATSRLAADKQFEER</sequence>
<name>A0A239KQW9_9ACTN</name>
<gene>
    <name evidence="2" type="ORF">SAMN05216276_102840</name>
</gene>
<dbReference type="RefSeq" id="WP_218825469.1">
    <property type="nucleotide sequence ID" value="NZ_FZOD01000028.1"/>
</dbReference>
<evidence type="ECO:0000256" key="1">
    <source>
        <dbReference type="SAM" id="MobiDB-lite"/>
    </source>
</evidence>
<evidence type="ECO:0000313" key="2">
    <source>
        <dbReference type="EMBL" id="SNT19939.1"/>
    </source>
</evidence>
<dbReference type="AlphaFoldDB" id="A0A239KQW9"/>
<feature type="region of interest" description="Disordered" evidence="1">
    <location>
        <begin position="39"/>
        <end position="59"/>
    </location>
</feature>
<protein>
    <submittedName>
        <fullName evidence="2">Uncharacterized protein</fullName>
    </submittedName>
</protein>
<organism evidence="2 3">
    <name type="scientific">Streptosporangium subroseum</name>
    <dbReference type="NCBI Taxonomy" id="106412"/>
    <lineage>
        <taxon>Bacteria</taxon>
        <taxon>Bacillati</taxon>
        <taxon>Actinomycetota</taxon>
        <taxon>Actinomycetes</taxon>
        <taxon>Streptosporangiales</taxon>
        <taxon>Streptosporangiaceae</taxon>
        <taxon>Streptosporangium</taxon>
    </lineage>
</organism>